<evidence type="ECO:0000313" key="2">
    <source>
        <dbReference type="EMBL" id="CAF9927068.1"/>
    </source>
</evidence>
<evidence type="ECO:0000313" key="3">
    <source>
        <dbReference type="Proteomes" id="UP000664169"/>
    </source>
</evidence>
<dbReference type="Proteomes" id="UP000664169">
    <property type="component" value="Unassembled WGS sequence"/>
</dbReference>
<feature type="coiled-coil region" evidence="1">
    <location>
        <begin position="369"/>
        <end position="431"/>
    </location>
</feature>
<reference evidence="2" key="1">
    <citation type="submission" date="2021-03" db="EMBL/GenBank/DDBJ databases">
        <authorList>
            <person name="Tagirdzhanova G."/>
        </authorList>
    </citation>
    <scope>NUCLEOTIDE SEQUENCE</scope>
</reference>
<keyword evidence="1" id="KW-0175">Coiled coil</keyword>
<gene>
    <name evidence="2" type="ORF">GOMPHAMPRED_004306</name>
</gene>
<protein>
    <submittedName>
        <fullName evidence="2">Uncharacterized protein</fullName>
    </submittedName>
</protein>
<accession>A0A8H3IPW9</accession>
<feature type="coiled-coil region" evidence="1">
    <location>
        <begin position="537"/>
        <end position="564"/>
    </location>
</feature>
<sequence length="717" mass="81140">MAAIASVQPVNLSSSVLAELTSKLGKQPEIREVEVSDGESTHEEITVVQGISQIGIVHDHVAVRSSLHKEAVHLRQDLQLHLRSVMRTGDDMLSRIRGVIEELDTAVHARQLAEGELVDVEAKRDIIKKQLDQTTKECTVLRIRLLEMSKARDRAEIDLESAKGLLLEKTEECNELKRESARLHTQIAEISQKLLEYTSRLSEAEKKIRFHVTEITKLKVELESYKTEIINLTKMNTTIAEELKVTRFENKDLKISLEKLRVELIGMTTKLTTITAELSAAKIEVEAYKVERDQAIINLELSIKDRNSAITLAEEAVLAKEDAIVSRDQAIYTEQITNAKWVRDSSLLEDCQRSLTSIRETLVVVTRDRDEAIENSENWEHLRDEAIENFREADRARHHLHDQLVKAREAKKEAYENVKHAKEQVVKVERSRDIILKEKEQVEIVLTKTVQEKNAAIAAQLKTAEEYIEADRERDEAIRRSEEIEDLFQETEKALEVAVAKLDGSQTAEKAATFKVEQLTAKVEGYQKSEATWKADKTELSGKLNAAEATAAKATKELADQQDKHAKETAVLRKELSAAQTNGQELIDSNRQLVEDKSSLSKELTTAKKDIATYKKSFDSPIPEAAGILIRHIFFGSVRITSANVYQKVLDSYTHQDGCSFTVNSKFVEGADPDHQSTMMHSRYLAVYYAVRNKNGVLVDKLPQWFKEGSKDNKFNP</sequence>
<evidence type="ECO:0000256" key="1">
    <source>
        <dbReference type="SAM" id="Coils"/>
    </source>
</evidence>
<dbReference type="SUPFAM" id="SSF57997">
    <property type="entry name" value="Tropomyosin"/>
    <property type="match status" value="1"/>
</dbReference>
<dbReference type="EMBL" id="CAJPDQ010000026">
    <property type="protein sequence ID" value="CAF9927068.1"/>
    <property type="molecule type" value="Genomic_DNA"/>
</dbReference>
<organism evidence="2 3">
    <name type="scientific">Gomphillus americanus</name>
    <dbReference type="NCBI Taxonomy" id="1940652"/>
    <lineage>
        <taxon>Eukaryota</taxon>
        <taxon>Fungi</taxon>
        <taxon>Dikarya</taxon>
        <taxon>Ascomycota</taxon>
        <taxon>Pezizomycotina</taxon>
        <taxon>Lecanoromycetes</taxon>
        <taxon>OSLEUM clade</taxon>
        <taxon>Ostropomycetidae</taxon>
        <taxon>Ostropales</taxon>
        <taxon>Graphidaceae</taxon>
        <taxon>Gomphilloideae</taxon>
        <taxon>Gomphillus</taxon>
    </lineage>
</organism>
<dbReference type="OrthoDB" id="1883964at2759"/>
<feature type="coiled-coil region" evidence="1">
    <location>
        <begin position="117"/>
        <end position="235"/>
    </location>
</feature>
<keyword evidence="3" id="KW-1185">Reference proteome</keyword>
<dbReference type="AlphaFoldDB" id="A0A8H3IPW9"/>
<name>A0A8H3IPW9_9LECA</name>
<proteinExistence type="predicted"/>
<feature type="coiled-coil region" evidence="1">
    <location>
        <begin position="467"/>
        <end position="494"/>
    </location>
</feature>
<comment type="caution">
    <text evidence="2">The sequence shown here is derived from an EMBL/GenBank/DDBJ whole genome shotgun (WGS) entry which is preliminary data.</text>
</comment>